<protein>
    <submittedName>
        <fullName evidence="4">Prolyl oligopeptidase family serine peptidase</fullName>
    </submittedName>
</protein>
<dbReference type="GO" id="GO:0016787">
    <property type="term" value="F:hydrolase activity"/>
    <property type="evidence" value="ECO:0007669"/>
    <property type="project" value="InterPro"/>
</dbReference>
<evidence type="ECO:0000256" key="1">
    <source>
        <dbReference type="ARBA" id="ARBA00022729"/>
    </source>
</evidence>
<proteinExistence type="predicted"/>
<dbReference type="Gene3D" id="3.40.50.1820">
    <property type="entry name" value="alpha/beta hydrolase"/>
    <property type="match status" value="1"/>
</dbReference>
<feature type="signal peptide" evidence="2">
    <location>
        <begin position="1"/>
        <end position="17"/>
    </location>
</feature>
<feature type="domain" description="Dienelactone hydrolase" evidence="3">
    <location>
        <begin position="112"/>
        <end position="226"/>
    </location>
</feature>
<dbReference type="PANTHER" id="PTHR43037:SF1">
    <property type="entry name" value="BLL1128 PROTEIN"/>
    <property type="match status" value="1"/>
</dbReference>
<comment type="caution">
    <text evidence="4">The sequence shown here is derived from an EMBL/GenBank/DDBJ whole genome shotgun (WGS) entry which is preliminary data.</text>
</comment>
<keyword evidence="5" id="KW-1185">Reference proteome</keyword>
<dbReference type="SUPFAM" id="SSF53474">
    <property type="entry name" value="alpha/beta-Hydrolases"/>
    <property type="match status" value="1"/>
</dbReference>
<dbReference type="Proteomes" id="UP000617628">
    <property type="component" value="Unassembled WGS sequence"/>
</dbReference>
<name>A0A934RWL2_9BACT</name>
<dbReference type="PANTHER" id="PTHR43037">
    <property type="entry name" value="UNNAMED PRODUCT-RELATED"/>
    <property type="match status" value="1"/>
</dbReference>
<evidence type="ECO:0000313" key="4">
    <source>
        <dbReference type="EMBL" id="MBK1876106.1"/>
    </source>
</evidence>
<dbReference type="RefSeq" id="WP_200354323.1">
    <property type="nucleotide sequence ID" value="NZ_JAENIL010000006.1"/>
</dbReference>
<organism evidence="4 5">
    <name type="scientific">Pelagicoccus mobilis</name>
    <dbReference type="NCBI Taxonomy" id="415221"/>
    <lineage>
        <taxon>Bacteria</taxon>
        <taxon>Pseudomonadati</taxon>
        <taxon>Verrucomicrobiota</taxon>
        <taxon>Opitutia</taxon>
        <taxon>Puniceicoccales</taxon>
        <taxon>Pelagicoccaceae</taxon>
        <taxon>Pelagicoccus</taxon>
    </lineage>
</organism>
<dbReference type="InterPro" id="IPR002925">
    <property type="entry name" value="Dienelactn_hydro"/>
</dbReference>
<keyword evidence="1 2" id="KW-0732">Signal</keyword>
<dbReference type="Pfam" id="PF01738">
    <property type="entry name" value="DLH"/>
    <property type="match status" value="1"/>
</dbReference>
<dbReference type="InterPro" id="IPR029058">
    <property type="entry name" value="AB_hydrolase_fold"/>
</dbReference>
<dbReference type="AlphaFoldDB" id="A0A934RWL2"/>
<evidence type="ECO:0000256" key="2">
    <source>
        <dbReference type="SAM" id="SignalP"/>
    </source>
</evidence>
<dbReference type="InterPro" id="IPR050955">
    <property type="entry name" value="Plant_Biomass_Hydrol_Est"/>
</dbReference>
<accession>A0A934RWL2</accession>
<evidence type="ECO:0000313" key="5">
    <source>
        <dbReference type="Proteomes" id="UP000617628"/>
    </source>
</evidence>
<feature type="chain" id="PRO_5036745579" evidence="2">
    <location>
        <begin position="18"/>
        <end position="252"/>
    </location>
</feature>
<gene>
    <name evidence="4" type="ORF">JIN87_04455</name>
</gene>
<dbReference type="EMBL" id="JAENIL010000006">
    <property type="protein sequence ID" value="MBK1876106.1"/>
    <property type="molecule type" value="Genomic_DNA"/>
</dbReference>
<reference evidence="4" key="1">
    <citation type="submission" date="2021-01" db="EMBL/GenBank/DDBJ databases">
        <title>Modified the classification status of verrucomicrobia.</title>
        <authorList>
            <person name="Feng X."/>
        </authorList>
    </citation>
    <scope>NUCLEOTIDE SEQUENCE</scope>
    <source>
        <strain evidence="4">KCTC 13126</strain>
    </source>
</reference>
<sequence>MKPLILAVLAFATLANSAPPALQTLAPEPHEQTTSLNSKYWAYLPSETTAAKLPLILFLHGGGGTGSDIHKIKGQPMGVWKGIQRFEKGPCIIVAPQCLRSPRESKDGGWQVDDLNLLLQDLKARFPIDSERIYLSGNSMGGYGAWMWGGHNPEQFAAIAPIVGGPKEVTPDLDQWASNLVKVPVYAFAGALDKVVPAERSERMVKAIRAAGGQKAKLKSYPNAGHDASHLVFASAEFYDWMFSQRKQDEQR</sequence>
<evidence type="ECO:0000259" key="3">
    <source>
        <dbReference type="Pfam" id="PF01738"/>
    </source>
</evidence>